<dbReference type="InterPro" id="IPR000150">
    <property type="entry name" value="Cof"/>
</dbReference>
<dbReference type="STRING" id="1123303.GCA_000372425_00887"/>
<dbReference type="NCBIfam" id="TIGR01484">
    <property type="entry name" value="HAD-SF-IIB"/>
    <property type="match status" value="1"/>
</dbReference>
<dbReference type="Gene3D" id="3.40.50.1000">
    <property type="entry name" value="HAD superfamily/HAD-like"/>
    <property type="match status" value="1"/>
</dbReference>
<dbReference type="Pfam" id="PF08282">
    <property type="entry name" value="Hydrolase_3"/>
    <property type="match status" value="1"/>
</dbReference>
<keyword evidence="1" id="KW-0378">Hydrolase</keyword>
<evidence type="ECO:0000313" key="2">
    <source>
        <dbReference type="Proteomes" id="UP000249495"/>
    </source>
</evidence>
<keyword evidence="2" id="KW-1185">Reference proteome</keyword>
<sequence length="273" mass="30680">MTRFKLLALDLDNTLFDSQKRVSLENKKALFAARDKGIKVVLTTGRPLKAIDYLLKELDLLGEDNYLITFNGGLVQKTNGQVIDKSALTRQEVSLIREEMEKLSLPVDILSDGTVYSLSSRGNHSLYHQANPRLHFREISDLSDLPQDIVYNKAVIVFEPDFLDQQIPKIPASLHRQFEIFKSRELILEVMPKGVHKAVGLNLLCQHLGISRSQVMAMGDEENDLTMLEWAGLGIAMKNASDKIKQVADAVTEKDNNDSGVAWAIEKYILSED</sequence>
<dbReference type="PANTHER" id="PTHR10000:SF8">
    <property type="entry name" value="HAD SUPERFAMILY HYDROLASE-LIKE, TYPE 3"/>
    <property type="match status" value="1"/>
</dbReference>
<organism evidence="1 2">
    <name type="scientific">Streptococcus ferus</name>
    <dbReference type="NCBI Taxonomy" id="1345"/>
    <lineage>
        <taxon>Bacteria</taxon>
        <taxon>Bacillati</taxon>
        <taxon>Bacillota</taxon>
        <taxon>Bacilli</taxon>
        <taxon>Lactobacillales</taxon>
        <taxon>Streptococcaceae</taxon>
        <taxon>Streptococcus</taxon>
    </lineage>
</organism>
<dbReference type="Gene3D" id="3.30.1240.10">
    <property type="match status" value="1"/>
</dbReference>
<dbReference type="SFLD" id="SFLDG01144">
    <property type="entry name" value="C2.B.4:_PGP_Like"/>
    <property type="match status" value="1"/>
</dbReference>
<dbReference type="InterPro" id="IPR006379">
    <property type="entry name" value="HAD-SF_hydro_IIB"/>
</dbReference>
<dbReference type="InterPro" id="IPR023214">
    <property type="entry name" value="HAD_sf"/>
</dbReference>
<name>A0A2X3Y0A8_9STRE</name>
<dbReference type="GO" id="GO:0000287">
    <property type="term" value="F:magnesium ion binding"/>
    <property type="evidence" value="ECO:0007669"/>
    <property type="project" value="TreeGrafter"/>
</dbReference>
<accession>A0A2X3Y0A8</accession>
<dbReference type="OrthoDB" id="9790031at2"/>
<dbReference type="SUPFAM" id="SSF56784">
    <property type="entry name" value="HAD-like"/>
    <property type="match status" value="1"/>
</dbReference>
<dbReference type="SFLD" id="SFLDG01140">
    <property type="entry name" value="C2.B:_Phosphomannomutase_and_P"/>
    <property type="match status" value="1"/>
</dbReference>
<dbReference type="SFLD" id="SFLDS00003">
    <property type="entry name" value="Haloacid_Dehalogenase"/>
    <property type="match status" value="1"/>
</dbReference>
<dbReference type="EC" id="3.1.3.-" evidence="1"/>
<dbReference type="AlphaFoldDB" id="A0A2X3Y0A8"/>
<gene>
    <name evidence="1" type="primary">yidA_3</name>
    <name evidence="1" type="ORF">NCTC12278_01369</name>
</gene>
<dbReference type="Proteomes" id="UP000249495">
    <property type="component" value="Chromosome 1"/>
</dbReference>
<dbReference type="GO" id="GO:0016791">
    <property type="term" value="F:phosphatase activity"/>
    <property type="evidence" value="ECO:0007669"/>
    <property type="project" value="TreeGrafter"/>
</dbReference>
<dbReference type="CDD" id="cd07516">
    <property type="entry name" value="HAD_Pase"/>
    <property type="match status" value="1"/>
</dbReference>
<dbReference type="EMBL" id="LS483343">
    <property type="protein sequence ID" value="SQF40791.1"/>
    <property type="molecule type" value="Genomic_DNA"/>
</dbReference>
<proteinExistence type="predicted"/>
<protein>
    <submittedName>
        <fullName evidence="1">Haloacid dehalogenase-like hydrolase</fullName>
        <ecNumber evidence="1">3.1.3.-</ecNumber>
    </submittedName>
</protein>
<dbReference type="GO" id="GO:0005829">
    <property type="term" value="C:cytosol"/>
    <property type="evidence" value="ECO:0007669"/>
    <property type="project" value="TreeGrafter"/>
</dbReference>
<dbReference type="PANTHER" id="PTHR10000">
    <property type="entry name" value="PHOSPHOSERINE PHOSPHATASE"/>
    <property type="match status" value="1"/>
</dbReference>
<evidence type="ECO:0000313" key="1">
    <source>
        <dbReference type="EMBL" id="SQF40791.1"/>
    </source>
</evidence>
<reference evidence="1 2" key="1">
    <citation type="submission" date="2018-06" db="EMBL/GenBank/DDBJ databases">
        <authorList>
            <consortium name="Pathogen Informatics"/>
            <person name="Doyle S."/>
        </authorList>
    </citation>
    <scope>NUCLEOTIDE SEQUENCE [LARGE SCALE GENOMIC DNA]</scope>
    <source>
        <strain evidence="1 2">NCTC12278</strain>
    </source>
</reference>
<dbReference type="RefSeq" id="WP_018030217.1">
    <property type="nucleotide sequence ID" value="NZ_LS483343.1"/>
</dbReference>
<dbReference type="NCBIfam" id="TIGR00099">
    <property type="entry name" value="Cof-subfamily"/>
    <property type="match status" value="1"/>
</dbReference>
<dbReference type="KEGG" id="sfer:NCTC12278_01369"/>
<dbReference type="InterPro" id="IPR036412">
    <property type="entry name" value="HAD-like_sf"/>
</dbReference>